<dbReference type="STRING" id="1033802.SSPSH_000352"/>
<dbReference type="AlphaFoldDB" id="U2G3B7"/>
<sequence>MQQAVAPSSVSKFQIAMLSDMRIGPLLIVLCVATVASSGCANDPPPPPALGDRVETSPAMPLAPERDPVLDLLDYAAQLQQATPDARAEAVAAAREQVDQKPNAQSYAHLALAFGTAGQRRYTPDEATRYAQRALTADDATWSPAATQYLRDLARLYADSARSNTRSEPAPPAPRPAAPEPKTAAATDDRPNARARAHIRELERELDEARRKLRELAEIENRLGDSGS</sequence>
<gene>
    <name evidence="2" type="ORF">SSPSH_000352</name>
</gene>
<keyword evidence="3" id="KW-1185">Reference proteome</keyword>
<evidence type="ECO:0000313" key="3">
    <source>
        <dbReference type="Proteomes" id="UP000006242"/>
    </source>
</evidence>
<evidence type="ECO:0000256" key="1">
    <source>
        <dbReference type="SAM" id="MobiDB-lite"/>
    </source>
</evidence>
<proteinExistence type="predicted"/>
<comment type="caution">
    <text evidence="2">The sequence shown here is derived from an EMBL/GenBank/DDBJ whole genome shotgun (WGS) entry which is preliminary data.</text>
</comment>
<dbReference type="EMBL" id="AFNV02000002">
    <property type="protein sequence ID" value="ERJ20628.1"/>
    <property type="molecule type" value="Genomic_DNA"/>
</dbReference>
<evidence type="ECO:0000313" key="2">
    <source>
        <dbReference type="EMBL" id="ERJ20628.1"/>
    </source>
</evidence>
<dbReference type="Proteomes" id="UP000006242">
    <property type="component" value="Unassembled WGS sequence"/>
</dbReference>
<organism evidence="2 3">
    <name type="scientific">Salinisphaera shabanensis E1L3A</name>
    <dbReference type="NCBI Taxonomy" id="1033802"/>
    <lineage>
        <taxon>Bacteria</taxon>
        <taxon>Pseudomonadati</taxon>
        <taxon>Pseudomonadota</taxon>
        <taxon>Gammaproteobacteria</taxon>
        <taxon>Salinisphaerales</taxon>
        <taxon>Salinisphaeraceae</taxon>
        <taxon>Salinisphaera</taxon>
    </lineage>
</organism>
<name>U2G3B7_9GAMM</name>
<feature type="region of interest" description="Disordered" evidence="1">
    <location>
        <begin position="160"/>
        <end position="195"/>
    </location>
</feature>
<reference evidence="2 3" key="2">
    <citation type="journal article" date="2013" name="PLoS ONE">
        <title>INDIGO - INtegrated Data Warehouse of MIcrobial GenOmes with Examples from the Red Sea Extremophiles.</title>
        <authorList>
            <person name="Alam I."/>
            <person name="Antunes A."/>
            <person name="Kamau A.A."/>
            <person name="Ba Alawi W."/>
            <person name="Kalkatawi M."/>
            <person name="Stingl U."/>
            <person name="Bajic V.B."/>
        </authorList>
    </citation>
    <scope>NUCLEOTIDE SEQUENCE [LARGE SCALE GENOMIC DNA]</scope>
    <source>
        <strain evidence="2 3">E1L3A</strain>
    </source>
</reference>
<feature type="compositionally biased region" description="Pro residues" evidence="1">
    <location>
        <begin position="169"/>
        <end position="179"/>
    </location>
</feature>
<reference evidence="2 3" key="1">
    <citation type="journal article" date="2011" name="J. Bacteriol.">
        <title>Genome sequence of Salinisphaera shabanensis, a gammaproteobacterium from the harsh, variable environment of the brine-seawater interface of the Shaban Deep in the Red Sea.</title>
        <authorList>
            <person name="Antunes A."/>
            <person name="Alam I."/>
            <person name="Bajic V.B."/>
            <person name="Stingl U."/>
        </authorList>
    </citation>
    <scope>NUCLEOTIDE SEQUENCE [LARGE SCALE GENOMIC DNA]</scope>
    <source>
        <strain evidence="2 3">E1L3A</strain>
    </source>
</reference>
<protein>
    <submittedName>
        <fullName evidence="2">Uncharacterized protein</fullName>
    </submittedName>
</protein>
<accession>U2G3B7</accession>